<dbReference type="Proteomes" id="UP000276215">
    <property type="component" value="Unassembled WGS sequence"/>
</dbReference>
<dbReference type="EMBL" id="ML120413">
    <property type="protein sequence ID" value="RPA96538.1"/>
    <property type="molecule type" value="Genomic_DNA"/>
</dbReference>
<sequence>MSNISTPPSPPRLPPAPTTTNGIHNTPAPTTNGIHNSRAPIPTPTPTTPTTTKSTTPDPTADIPWPTIYDFNTDPIPHIIWSVDPPTPGKDPEKYMQYPASVIERHPWLLEDSDDDDDEGEEEEEEKVAGGGGVNGGVNGDPSTFVKS</sequence>
<reference evidence="2 3" key="1">
    <citation type="journal article" date="2018" name="Nat. Ecol. Evol.">
        <title>Pezizomycetes genomes reveal the molecular basis of ectomycorrhizal truffle lifestyle.</title>
        <authorList>
            <person name="Murat C."/>
            <person name="Payen T."/>
            <person name="Noel B."/>
            <person name="Kuo A."/>
            <person name="Morin E."/>
            <person name="Chen J."/>
            <person name="Kohler A."/>
            <person name="Krizsan K."/>
            <person name="Balestrini R."/>
            <person name="Da Silva C."/>
            <person name="Montanini B."/>
            <person name="Hainaut M."/>
            <person name="Levati E."/>
            <person name="Barry K.W."/>
            <person name="Belfiori B."/>
            <person name="Cichocki N."/>
            <person name="Clum A."/>
            <person name="Dockter R.B."/>
            <person name="Fauchery L."/>
            <person name="Guy J."/>
            <person name="Iotti M."/>
            <person name="Le Tacon F."/>
            <person name="Lindquist E.A."/>
            <person name="Lipzen A."/>
            <person name="Malagnac F."/>
            <person name="Mello A."/>
            <person name="Molinier V."/>
            <person name="Miyauchi S."/>
            <person name="Poulain J."/>
            <person name="Riccioni C."/>
            <person name="Rubini A."/>
            <person name="Sitrit Y."/>
            <person name="Splivallo R."/>
            <person name="Traeger S."/>
            <person name="Wang M."/>
            <person name="Zifcakova L."/>
            <person name="Wipf D."/>
            <person name="Zambonelli A."/>
            <person name="Paolocci F."/>
            <person name="Nowrousian M."/>
            <person name="Ottonello S."/>
            <person name="Baldrian P."/>
            <person name="Spatafora J.W."/>
            <person name="Henrissat B."/>
            <person name="Nagy L.G."/>
            <person name="Aury J.M."/>
            <person name="Wincker P."/>
            <person name="Grigoriev I.V."/>
            <person name="Bonfante P."/>
            <person name="Martin F.M."/>
        </authorList>
    </citation>
    <scope>NUCLEOTIDE SEQUENCE [LARGE SCALE GENOMIC DNA]</scope>
    <source>
        <strain evidence="2 3">120613-1</strain>
    </source>
</reference>
<organism evidence="2 3">
    <name type="scientific">Choiromyces venosus 120613-1</name>
    <dbReference type="NCBI Taxonomy" id="1336337"/>
    <lineage>
        <taxon>Eukaryota</taxon>
        <taxon>Fungi</taxon>
        <taxon>Dikarya</taxon>
        <taxon>Ascomycota</taxon>
        <taxon>Pezizomycotina</taxon>
        <taxon>Pezizomycetes</taxon>
        <taxon>Pezizales</taxon>
        <taxon>Tuberaceae</taxon>
        <taxon>Choiromyces</taxon>
    </lineage>
</organism>
<proteinExistence type="predicted"/>
<name>A0A3N4JHR7_9PEZI</name>
<dbReference type="AlphaFoldDB" id="A0A3N4JHR7"/>
<protein>
    <submittedName>
        <fullName evidence="2">Uncharacterized protein</fullName>
    </submittedName>
</protein>
<feature type="compositionally biased region" description="Pro residues" evidence="1">
    <location>
        <begin position="7"/>
        <end position="17"/>
    </location>
</feature>
<evidence type="ECO:0000313" key="2">
    <source>
        <dbReference type="EMBL" id="RPA96538.1"/>
    </source>
</evidence>
<feature type="compositionally biased region" description="Polar residues" evidence="1">
    <location>
        <begin position="21"/>
        <end position="35"/>
    </location>
</feature>
<evidence type="ECO:0000313" key="3">
    <source>
        <dbReference type="Proteomes" id="UP000276215"/>
    </source>
</evidence>
<feature type="compositionally biased region" description="Acidic residues" evidence="1">
    <location>
        <begin position="111"/>
        <end position="126"/>
    </location>
</feature>
<feature type="compositionally biased region" description="Gly residues" evidence="1">
    <location>
        <begin position="129"/>
        <end position="139"/>
    </location>
</feature>
<keyword evidence="3" id="KW-1185">Reference proteome</keyword>
<feature type="compositionally biased region" description="Low complexity" evidence="1">
    <location>
        <begin position="48"/>
        <end position="60"/>
    </location>
</feature>
<feature type="region of interest" description="Disordered" evidence="1">
    <location>
        <begin position="1"/>
        <end position="69"/>
    </location>
</feature>
<feature type="region of interest" description="Disordered" evidence="1">
    <location>
        <begin position="103"/>
        <end position="148"/>
    </location>
</feature>
<gene>
    <name evidence="2" type="ORF">L873DRAFT_1845313</name>
</gene>
<accession>A0A3N4JHR7</accession>
<evidence type="ECO:0000256" key="1">
    <source>
        <dbReference type="SAM" id="MobiDB-lite"/>
    </source>
</evidence>